<comment type="caution">
    <text evidence="3">The sequence shown here is derived from an EMBL/GenBank/DDBJ whole genome shotgun (WGS) entry which is preliminary data.</text>
</comment>
<dbReference type="AlphaFoldDB" id="V4QK53"/>
<gene>
    <name evidence="3" type="ORF">F753_05640</name>
    <name evidence="2" type="ORF">F753_23330</name>
</gene>
<sequence>MVNKIYRLGARPDWAICQIFDLFDNLVATDEPRLPDRLRQPPNGIAGMDHDNMDAHC</sequence>
<evidence type="ECO:0000313" key="4">
    <source>
        <dbReference type="Proteomes" id="UP000017822"/>
    </source>
</evidence>
<evidence type="ECO:0000313" key="2">
    <source>
        <dbReference type="EMBL" id="ESQ97103.1"/>
    </source>
</evidence>
<name>V4QK53_STUCH</name>
<protein>
    <submittedName>
        <fullName evidence="3">Uncharacterized protein</fullName>
    </submittedName>
</protein>
<reference evidence="3 4" key="1">
    <citation type="submission" date="2013-07" db="EMBL/GenBank/DDBJ databases">
        <authorList>
            <person name="Schaap P.J."/>
            <person name="Mehboob F."/>
            <person name="Oosterkamp M.J."/>
            <person name="de Vos W.M."/>
            <person name="Stams A.J.M."/>
            <person name="Koehorst J.J."/>
        </authorList>
    </citation>
    <scope>NUCLEOTIDE SEQUENCE [LARGE SCALE GENOMIC DNA]</scope>
    <source>
        <strain evidence="3 4">AW-1</strain>
    </source>
</reference>
<organism evidence="3 4">
    <name type="scientific">Stutzerimonas chloritidismutans AW-1</name>
    <dbReference type="NCBI Taxonomy" id="1263865"/>
    <lineage>
        <taxon>Bacteria</taxon>
        <taxon>Pseudomonadati</taxon>
        <taxon>Pseudomonadota</taxon>
        <taxon>Gammaproteobacteria</taxon>
        <taxon>Pseudomonadales</taxon>
        <taxon>Pseudomonadaceae</taxon>
        <taxon>Stutzerimonas</taxon>
    </lineage>
</organism>
<dbReference type="Proteomes" id="UP000017822">
    <property type="component" value="Unassembled WGS sequence"/>
</dbReference>
<evidence type="ECO:0000313" key="3">
    <source>
        <dbReference type="EMBL" id="ESR00254.1"/>
    </source>
</evidence>
<dbReference type="PATRIC" id="fig|1263865.4.peg.1095"/>
<proteinExistence type="predicted"/>
<feature type="compositionally biased region" description="Basic and acidic residues" evidence="1">
    <location>
        <begin position="48"/>
        <end position="57"/>
    </location>
</feature>
<dbReference type="EMBL" id="AOFQ01000017">
    <property type="protein sequence ID" value="ESR00254.1"/>
    <property type="molecule type" value="Genomic_DNA"/>
</dbReference>
<evidence type="ECO:0000256" key="1">
    <source>
        <dbReference type="SAM" id="MobiDB-lite"/>
    </source>
</evidence>
<accession>V4QK53</accession>
<dbReference type="EMBL" id="AOFQ01000072">
    <property type="protein sequence ID" value="ESQ97103.1"/>
    <property type="molecule type" value="Genomic_DNA"/>
</dbReference>
<feature type="region of interest" description="Disordered" evidence="1">
    <location>
        <begin position="33"/>
        <end position="57"/>
    </location>
</feature>